<protein>
    <submittedName>
        <fullName evidence="1">Uncharacterized protein</fullName>
    </submittedName>
</protein>
<accession>A0ACC2TFJ2</accession>
<keyword evidence="2" id="KW-1185">Reference proteome</keyword>
<evidence type="ECO:0000313" key="2">
    <source>
        <dbReference type="Proteomes" id="UP001165960"/>
    </source>
</evidence>
<comment type="caution">
    <text evidence="1">The sequence shown here is derived from an EMBL/GenBank/DDBJ whole genome shotgun (WGS) entry which is preliminary data.</text>
</comment>
<evidence type="ECO:0000313" key="1">
    <source>
        <dbReference type="EMBL" id="KAJ9073393.1"/>
    </source>
</evidence>
<name>A0ACC2TFJ2_9FUNG</name>
<gene>
    <name evidence="1" type="ORF">DSO57_1016934</name>
</gene>
<dbReference type="EMBL" id="QTSX02002910">
    <property type="protein sequence ID" value="KAJ9073393.1"/>
    <property type="molecule type" value="Genomic_DNA"/>
</dbReference>
<proteinExistence type="predicted"/>
<sequence length="77" mass="8594">MSARNNNCTTLRQAYQDLMAGMTPNNHKVFMCMPRLSQLWAQDCDTTVAGSERDTVTHAEEEEGVDSIFTEAEAPLI</sequence>
<dbReference type="Proteomes" id="UP001165960">
    <property type="component" value="Unassembled WGS sequence"/>
</dbReference>
<reference evidence="1" key="1">
    <citation type="submission" date="2022-04" db="EMBL/GenBank/DDBJ databases">
        <title>Genome of the entomopathogenic fungus Entomophthora muscae.</title>
        <authorList>
            <person name="Elya C."/>
            <person name="Lovett B.R."/>
            <person name="Lee E."/>
            <person name="Macias A.M."/>
            <person name="Hajek A.E."/>
            <person name="De Bivort B.L."/>
            <person name="Kasson M.T."/>
            <person name="De Fine Licht H.H."/>
            <person name="Stajich J.E."/>
        </authorList>
    </citation>
    <scope>NUCLEOTIDE SEQUENCE</scope>
    <source>
        <strain evidence="1">Berkeley</strain>
    </source>
</reference>
<organism evidence="1 2">
    <name type="scientific">Entomophthora muscae</name>
    <dbReference type="NCBI Taxonomy" id="34485"/>
    <lineage>
        <taxon>Eukaryota</taxon>
        <taxon>Fungi</taxon>
        <taxon>Fungi incertae sedis</taxon>
        <taxon>Zoopagomycota</taxon>
        <taxon>Entomophthoromycotina</taxon>
        <taxon>Entomophthoromycetes</taxon>
        <taxon>Entomophthorales</taxon>
        <taxon>Entomophthoraceae</taxon>
        <taxon>Entomophthora</taxon>
    </lineage>
</organism>